<feature type="domain" description="PPM-type phosphatase" evidence="2">
    <location>
        <begin position="195"/>
        <end position="387"/>
    </location>
</feature>
<feature type="domain" description="GAF" evidence="1">
    <location>
        <begin position="26"/>
        <end position="168"/>
    </location>
</feature>
<dbReference type="EMBL" id="PYAU01000001">
    <property type="protein sequence ID" value="PSL37398.1"/>
    <property type="molecule type" value="Genomic_DNA"/>
</dbReference>
<sequence>MREQIDDAVEKKRAQAVASTGLAGMDASERYDRITRAAQETFGVMIAVVNLVDDEAIETISPQPDGHKWISPFGTAFCEYTVRQDHILMVPDTAEDDRFRDRSAVVENGIRFYAGIPLSLEDDTAVGTLCLLDTAPRTLDGSEEDRLRAFGGWAQQALRDSTDRTAHTIDVSRATLDAFRVRDLQIHSLDLPWGDTSGDFHTHATGETLVNASLGDVMGKGAHAGRLGSLLAAGLADVDASPRMSLTRAQSAVHDTLDSEDAFVTVFHAVIDADADTVRFVDAGHGLSVLVRRDGQVLRLHSSDLPIGLQDVGAGWDELAVGLAVGDTLVSVSDGVLDLYDGTLAGLDALAADLRESVDVPRFLDRIVSRSTEEPPSDDVTVLVVSRVAE</sequence>
<evidence type="ECO:0000313" key="5">
    <source>
        <dbReference type="Proteomes" id="UP000241203"/>
    </source>
</evidence>
<dbReference type="SMART" id="SM00331">
    <property type="entry name" value="PP2C_SIG"/>
    <property type="match status" value="1"/>
</dbReference>
<dbReference type="RefSeq" id="WP_106562545.1">
    <property type="nucleotide sequence ID" value="NZ_PYAU01000001.1"/>
</dbReference>
<evidence type="ECO:0000313" key="6">
    <source>
        <dbReference type="Proteomes" id="UP000268291"/>
    </source>
</evidence>
<dbReference type="EMBL" id="RZGY01000002">
    <property type="protein sequence ID" value="RUQ84717.1"/>
    <property type="molecule type" value="Genomic_DNA"/>
</dbReference>
<dbReference type="Pfam" id="PF01590">
    <property type="entry name" value="GAF"/>
    <property type="match status" value="1"/>
</dbReference>
<organism evidence="3 5">
    <name type="scientific">Labedella gwakjiensis</name>
    <dbReference type="NCBI Taxonomy" id="390269"/>
    <lineage>
        <taxon>Bacteria</taxon>
        <taxon>Bacillati</taxon>
        <taxon>Actinomycetota</taxon>
        <taxon>Actinomycetes</taxon>
        <taxon>Micrococcales</taxon>
        <taxon>Microbacteriaceae</taxon>
        <taxon>Labedella</taxon>
    </lineage>
</organism>
<proteinExistence type="predicted"/>
<accession>A0A2P8GTU7</accession>
<dbReference type="SMART" id="SM00065">
    <property type="entry name" value="GAF"/>
    <property type="match status" value="1"/>
</dbReference>
<protein>
    <submittedName>
        <fullName evidence="3">GAF domain-containing protein</fullName>
    </submittedName>
</protein>
<dbReference type="SUPFAM" id="SSF81606">
    <property type="entry name" value="PP2C-like"/>
    <property type="match status" value="1"/>
</dbReference>
<evidence type="ECO:0000259" key="1">
    <source>
        <dbReference type="SMART" id="SM00065"/>
    </source>
</evidence>
<dbReference type="AlphaFoldDB" id="A0A2P8GTU7"/>
<dbReference type="InterPro" id="IPR003018">
    <property type="entry name" value="GAF"/>
</dbReference>
<dbReference type="Proteomes" id="UP000241203">
    <property type="component" value="Unassembled WGS sequence"/>
</dbReference>
<reference evidence="3 5" key="1">
    <citation type="submission" date="2018-03" db="EMBL/GenBank/DDBJ databases">
        <title>Genomic Encyclopedia of Archaeal and Bacterial Type Strains, Phase II (KMG-II): from individual species to whole genera.</title>
        <authorList>
            <person name="Goeker M."/>
        </authorList>
    </citation>
    <scope>NUCLEOTIDE SEQUENCE [LARGE SCALE GENOMIC DNA]</scope>
    <source>
        <strain evidence="3 5">DSM 21548</strain>
    </source>
</reference>
<dbReference type="SUPFAM" id="SSF55781">
    <property type="entry name" value="GAF domain-like"/>
    <property type="match status" value="1"/>
</dbReference>
<reference evidence="4 6" key="2">
    <citation type="submission" date="2018-12" db="EMBL/GenBank/DDBJ databases">
        <authorList>
            <person name="hu s."/>
            <person name="Xu Y."/>
            <person name="Xu B."/>
            <person name="Li F."/>
        </authorList>
    </citation>
    <scope>NUCLEOTIDE SEQUENCE [LARGE SCALE GENOMIC DNA]</scope>
    <source>
        <strain evidence="4 6">KSW2-17</strain>
    </source>
</reference>
<dbReference type="PANTHER" id="PTHR43102:SF2">
    <property type="entry name" value="GAF DOMAIN-CONTAINING PROTEIN"/>
    <property type="match status" value="1"/>
</dbReference>
<dbReference type="Gene3D" id="3.60.40.10">
    <property type="entry name" value="PPM-type phosphatase domain"/>
    <property type="match status" value="1"/>
</dbReference>
<gene>
    <name evidence="3" type="ORF">CLV49_1005</name>
    <name evidence="4" type="ORF">ELQ93_14060</name>
</gene>
<dbReference type="OrthoDB" id="9151676at2"/>
<dbReference type="Pfam" id="PF07228">
    <property type="entry name" value="SpoIIE"/>
    <property type="match status" value="1"/>
</dbReference>
<evidence type="ECO:0000313" key="3">
    <source>
        <dbReference type="EMBL" id="PSL37398.1"/>
    </source>
</evidence>
<dbReference type="PANTHER" id="PTHR43102">
    <property type="entry name" value="SLR1143 PROTEIN"/>
    <property type="match status" value="1"/>
</dbReference>
<dbReference type="InterPro" id="IPR029016">
    <property type="entry name" value="GAF-like_dom_sf"/>
</dbReference>
<dbReference type="Gene3D" id="3.30.450.40">
    <property type="match status" value="1"/>
</dbReference>
<dbReference type="InterPro" id="IPR036457">
    <property type="entry name" value="PPM-type-like_dom_sf"/>
</dbReference>
<name>A0A2P8GTU7_9MICO</name>
<comment type="caution">
    <text evidence="3">The sequence shown here is derived from an EMBL/GenBank/DDBJ whole genome shotgun (WGS) entry which is preliminary data.</text>
</comment>
<keyword evidence="6" id="KW-1185">Reference proteome</keyword>
<evidence type="ECO:0000259" key="2">
    <source>
        <dbReference type="SMART" id="SM00331"/>
    </source>
</evidence>
<evidence type="ECO:0000313" key="4">
    <source>
        <dbReference type="EMBL" id="RUQ84717.1"/>
    </source>
</evidence>
<dbReference type="Proteomes" id="UP000268291">
    <property type="component" value="Unassembled WGS sequence"/>
</dbReference>
<dbReference type="InterPro" id="IPR001932">
    <property type="entry name" value="PPM-type_phosphatase-like_dom"/>
</dbReference>